<keyword evidence="2" id="KW-1185">Reference proteome</keyword>
<dbReference type="Proteomes" id="UP001160390">
    <property type="component" value="Unassembled WGS sequence"/>
</dbReference>
<reference evidence="1" key="1">
    <citation type="submission" date="2023-01" db="EMBL/GenBank/DDBJ databases">
        <authorList>
            <person name="Piombo E."/>
        </authorList>
    </citation>
    <scope>NUCLEOTIDE SEQUENCE</scope>
</reference>
<evidence type="ECO:0000313" key="1">
    <source>
        <dbReference type="EMBL" id="CAI6094337.1"/>
    </source>
</evidence>
<organism evidence="1 2">
    <name type="scientific">Clonostachys chloroleuca</name>
    <dbReference type="NCBI Taxonomy" id="1926264"/>
    <lineage>
        <taxon>Eukaryota</taxon>
        <taxon>Fungi</taxon>
        <taxon>Dikarya</taxon>
        <taxon>Ascomycota</taxon>
        <taxon>Pezizomycotina</taxon>
        <taxon>Sordariomycetes</taxon>
        <taxon>Hypocreomycetidae</taxon>
        <taxon>Hypocreales</taxon>
        <taxon>Bionectriaceae</taxon>
        <taxon>Clonostachys</taxon>
    </lineage>
</organism>
<comment type="caution">
    <text evidence="1">The sequence shown here is derived from an EMBL/GenBank/DDBJ whole genome shotgun (WGS) entry which is preliminary data.</text>
</comment>
<dbReference type="CDD" id="cd02440">
    <property type="entry name" value="AdoMet_MTases"/>
    <property type="match status" value="1"/>
</dbReference>
<dbReference type="AlphaFoldDB" id="A0AA35Q783"/>
<sequence length="226" mass="24881">MGLVSVESSYSSALSSSFHEDQVDTGVAYVQNTEWEWRQQQHSPPAPPPSLEITPGLTDGENIKGLVSVESGHSSEEEGLFRPPVENPEEVLDIGTGDCAWPIAMVNKFANVHIIVTDILPKPTNLECSQITYLIQDANTSWTHPAGCFDLVHIRELSGYIRDRLRIFQLAFICLKEGGYLEVCDIALPGLSATSQTAQDIGLQRGYDFDIVNPETCQLLMKQAGF</sequence>
<evidence type="ECO:0000313" key="2">
    <source>
        <dbReference type="Proteomes" id="UP001160390"/>
    </source>
</evidence>
<dbReference type="InterPro" id="IPR029063">
    <property type="entry name" value="SAM-dependent_MTases_sf"/>
</dbReference>
<name>A0AA35Q783_9HYPO</name>
<protein>
    <submittedName>
        <fullName evidence="1">Uncharacterized protein</fullName>
    </submittedName>
</protein>
<proteinExistence type="predicted"/>
<gene>
    <name evidence="1" type="ORF">CCHLO57077_00018216</name>
</gene>
<dbReference type="Pfam" id="PF13489">
    <property type="entry name" value="Methyltransf_23"/>
    <property type="match status" value="1"/>
</dbReference>
<dbReference type="SUPFAM" id="SSF53335">
    <property type="entry name" value="S-adenosyl-L-methionine-dependent methyltransferases"/>
    <property type="match status" value="1"/>
</dbReference>
<accession>A0AA35Q783</accession>
<dbReference type="Gene3D" id="3.40.50.150">
    <property type="entry name" value="Vaccinia Virus protein VP39"/>
    <property type="match status" value="1"/>
</dbReference>
<dbReference type="EMBL" id="CABFNP030001254">
    <property type="protein sequence ID" value="CAI6094337.1"/>
    <property type="molecule type" value="Genomic_DNA"/>
</dbReference>